<comment type="caution">
    <text evidence="1">The sequence shown here is derived from an EMBL/GenBank/DDBJ whole genome shotgun (WGS) entry which is preliminary data.</text>
</comment>
<sequence>MNKIEYMQLNKSNETNKKVIAFSNNASAMVGDDLLTKRWALLVRVSIRNGTFSPPQIPHVLRADVGARR</sequence>
<reference evidence="1 2" key="1">
    <citation type="journal article" date="2023" name="Nucleic Acids Res.">
        <title>The hologenome of Daphnia magna reveals possible DNA methylation and microbiome-mediated evolution of the host genome.</title>
        <authorList>
            <person name="Chaturvedi A."/>
            <person name="Li X."/>
            <person name="Dhandapani V."/>
            <person name="Marshall H."/>
            <person name="Kissane S."/>
            <person name="Cuenca-Cambronero M."/>
            <person name="Asole G."/>
            <person name="Calvet F."/>
            <person name="Ruiz-Romero M."/>
            <person name="Marangio P."/>
            <person name="Guigo R."/>
            <person name="Rago D."/>
            <person name="Mirbahai L."/>
            <person name="Eastwood N."/>
            <person name="Colbourne J.K."/>
            <person name="Zhou J."/>
            <person name="Mallon E."/>
            <person name="Orsini L."/>
        </authorList>
    </citation>
    <scope>NUCLEOTIDE SEQUENCE [LARGE SCALE GENOMIC DNA]</scope>
    <source>
        <strain evidence="1">LRV0_1</strain>
    </source>
</reference>
<dbReference type="EMBL" id="JAOYFB010000038">
    <property type="protein sequence ID" value="KAK4027009.1"/>
    <property type="molecule type" value="Genomic_DNA"/>
</dbReference>
<accession>A0ABR0APF4</accession>
<protein>
    <submittedName>
        <fullName evidence="1">Uncharacterized protein</fullName>
    </submittedName>
</protein>
<organism evidence="1 2">
    <name type="scientific">Daphnia magna</name>
    <dbReference type="NCBI Taxonomy" id="35525"/>
    <lineage>
        <taxon>Eukaryota</taxon>
        <taxon>Metazoa</taxon>
        <taxon>Ecdysozoa</taxon>
        <taxon>Arthropoda</taxon>
        <taxon>Crustacea</taxon>
        <taxon>Branchiopoda</taxon>
        <taxon>Diplostraca</taxon>
        <taxon>Cladocera</taxon>
        <taxon>Anomopoda</taxon>
        <taxon>Daphniidae</taxon>
        <taxon>Daphnia</taxon>
    </lineage>
</organism>
<evidence type="ECO:0000313" key="2">
    <source>
        <dbReference type="Proteomes" id="UP001234178"/>
    </source>
</evidence>
<keyword evidence="2" id="KW-1185">Reference proteome</keyword>
<evidence type="ECO:0000313" key="1">
    <source>
        <dbReference type="EMBL" id="KAK4027009.1"/>
    </source>
</evidence>
<name>A0ABR0APF4_9CRUS</name>
<gene>
    <name evidence="1" type="ORF">OUZ56_016029</name>
</gene>
<proteinExistence type="predicted"/>
<dbReference type="Proteomes" id="UP001234178">
    <property type="component" value="Unassembled WGS sequence"/>
</dbReference>